<evidence type="ECO:0000313" key="2">
    <source>
        <dbReference type="EMBL" id="MCF8714928.1"/>
    </source>
</evidence>
<feature type="transmembrane region" description="Helical" evidence="1">
    <location>
        <begin position="6"/>
        <end position="22"/>
    </location>
</feature>
<evidence type="ECO:0000313" key="3">
    <source>
        <dbReference type="Proteomes" id="UP000829517"/>
    </source>
</evidence>
<dbReference type="SUPFAM" id="SSF48695">
    <property type="entry name" value="Multiheme cytochromes"/>
    <property type="match status" value="1"/>
</dbReference>
<reference evidence="2 3" key="1">
    <citation type="submission" date="2021-01" db="EMBL/GenBank/DDBJ databases">
        <title>Genome sequencing of Joostella atrarenae M1-2 (= KCTC 23194).</title>
        <authorList>
            <person name="Zakaria M.R."/>
            <person name="Lam M.Q."/>
            <person name="Chong C.S."/>
        </authorList>
    </citation>
    <scope>NUCLEOTIDE SEQUENCE [LARGE SCALE GENOMIC DNA]</scope>
    <source>
        <strain evidence="2 3">M1-2</strain>
    </source>
</reference>
<sequence length="229" mass="25629">MKRLGIIIFFSLLFIAFIVIWNKSYWSGLEESYVPVVNKSHHSYLPIDRGVFSGSEKGLKYAIMPYDSAHMRSLDTYYDNRAYDGAPPSIPHPVAEERSAGGVTCLQCHKSGGFVTKYDAYAPITPHPEMVNCRQCHVVKNTESLFVATEFTEKEHASVGDNNALLGSPPVIPHHIQMRENCLACHAGPAAPKEIRVTHPERVNCMQCHVLKLQEGTDMEMFNAKINLP</sequence>
<name>A0ABS9J3K9_9FLAO</name>
<keyword evidence="1" id="KW-1133">Transmembrane helix</keyword>
<dbReference type="RefSeq" id="WP_236958894.1">
    <property type="nucleotide sequence ID" value="NZ_JAETXX010000004.1"/>
</dbReference>
<dbReference type="Proteomes" id="UP000829517">
    <property type="component" value="Unassembled WGS sequence"/>
</dbReference>
<dbReference type="EMBL" id="JAETXX010000004">
    <property type="protein sequence ID" value="MCF8714928.1"/>
    <property type="molecule type" value="Genomic_DNA"/>
</dbReference>
<proteinExistence type="predicted"/>
<evidence type="ECO:0000256" key="1">
    <source>
        <dbReference type="SAM" id="Phobius"/>
    </source>
</evidence>
<protein>
    <submittedName>
        <fullName evidence="2">Cytochrome C</fullName>
    </submittedName>
</protein>
<keyword evidence="1" id="KW-0472">Membrane</keyword>
<comment type="caution">
    <text evidence="2">The sequence shown here is derived from an EMBL/GenBank/DDBJ whole genome shotgun (WGS) entry which is preliminary data.</text>
</comment>
<dbReference type="Gene3D" id="3.90.10.10">
    <property type="entry name" value="Cytochrome C3"/>
    <property type="match status" value="1"/>
</dbReference>
<accession>A0ABS9J3K9</accession>
<dbReference type="InterPro" id="IPR036280">
    <property type="entry name" value="Multihaem_cyt_sf"/>
</dbReference>
<organism evidence="2 3">
    <name type="scientific">Joostella atrarenae</name>
    <dbReference type="NCBI Taxonomy" id="679257"/>
    <lineage>
        <taxon>Bacteria</taxon>
        <taxon>Pseudomonadati</taxon>
        <taxon>Bacteroidota</taxon>
        <taxon>Flavobacteriia</taxon>
        <taxon>Flavobacteriales</taxon>
        <taxon>Flavobacteriaceae</taxon>
        <taxon>Joostella</taxon>
    </lineage>
</organism>
<gene>
    <name evidence="2" type="ORF">JM658_08825</name>
</gene>
<keyword evidence="3" id="KW-1185">Reference proteome</keyword>
<keyword evidence="1" id="KW-0812">Transmembrane</keyword>